<dbReference type="EMBL" id="MU268780">
    <property type="protein sequence ID" value="KAH7903749.1"/>
    <property type="molecule type" value="Genomic_DNA"/>
</dbReference>
<evidence type="ECO:0000313" key="2">
    <source>
        <dbReference type="Proteomes" id="UP000790377"/>
    </source>
</evidence>
<evidence type="ECO:0000313" key="1">
    <source>
        <dbReference type="EMBL" id="KAH7903749.1"/>
    </source>
</evidence>
<organism evidence="1 2">
    <name type="scientific">Hygrophoropsis aurantiaca</name>
    <dbReference type="NCBI Taxonomy" id="72124"/>
    <lineage>
        <taxon>Eukaryota</taxon>
        <taxon>Fungi</taxon>
        <taxon>Dikarya</taxon>
        <taxon>Basidiomycota</taxon>
        <taxon>Agaricomycotina</taxon>
        <taxon>Agaricomycetes</taxon>
        <taxon>Agaricomycetidae</taxon>
        <taxon>Boletales</taxon>
        <taxon>Coniophorineae</taxon>
        <taxon>Hygrophoropsidaceae</taxon>
        <taxon>Hygrophoropsis</taxon>
    </lineage>
</organism>
<gene>
    <name evidence="1" type="ORF">BJ138DRAFT_1107414</name>
</gene>
<reference evidence="1" key="1">
    <citation type="journal article" date="2021" name="New Phytol.">
        <title>Evolutionary innovations through gain and loss of genes in the ectomycorrhizal Boletales.</title>
        <authorList>
            <person name="Wu G."/>
            <person name="Miyauchi S."/>
            <person name="Morin E."/>
            <person name="Kuo A."/>
            <person name="Drula E."/>
            <person name="Varga T."/>
            <person name="Kohler A."/>
            <person name="Feng B."/>
            <person name="Cao Y."/>
            <person name="Lipzen A."/>
            <person name="Daum C."/>
            <person name="Hundley H."/>
            <person name="Pangilinan J."/>
            <person name="Johnson J."/>
            <person name="Barry K."/>
            <person name="LaButti K."/>
            <person name="Ng V."/>
            <person name="Ahrendt S."/>
            <person name="Min B."/>
            <person name="Choi I.G."/>
            <person name="Park H."/>
            <person name="Plett J.M."/>
            <person name="Magnuson J."/>
            <person name="Spatafora J.W."/>
            <person name="Nagy L.G."/>
            <person name="Henrissat B."/>
            <person name="Grigoriev I.V."/>
            <person name="Yang Z.L."/>
            <person name="Xu J."/>
            <person name="Martin F.M."/>
        </authorList>
    </citation>
    <scope>NUCLEOTIDE SEQUENCE</scope>
    <source>
        <strain evidence="1">ATCC 28755</strain>
    </source>
</reference>
<accession>A0ACB7ZSC5</accession>
<protein>
    <submittedName>
        <fullName evidence="1">Uncharacterized protein</fullName>
    </submittedName>
</protein>
<keyword evidence="2" id="KW-1185">Reference proteome</keyword>
<sequence length="369" mass="40059">MTSLVYVKVDDDVTYPLMTWGYTTLLQNPNHSNIAHFQGIMKRLLYQEKRLREKLNTLSTSTVLAMFFSFVFFLLALSHINAVVAHPGKSASRSGTPVGTNDVNVHVQYPQNISARLGTLAVVFSSSMIIEFDDTDSFTWVSQIYAVPVNPGCPENIATRGGTRVGGITDYAHVHFPQTASARAGTLAEAFSSVTNLDFNDTDCSACVHQIQAISALLGHPRNDAARGGTPIRANDVLVPVNCPRNTSTRGDTLLAVFSSLTSLNFDETDHSAWVIQIDTVPMQSRYPRNTAARGVTAVAVCSPSTSLSFDGAKLYTWTSTPGALVLSSSWTFNGHTLERSVLPRALYGCNMWVQAGYVNQRAGDSISP</sequence>
<name>A0ACB7ZSC5_9AGAM</name>
<comment type="caution">
    <text evidence="1">The sequence shown here is derived from an EMBL/GenBank/DDBJ whole genome shotgun (WGS) entry which is preliminary data.</text>
</comment>
<proteinExistence type="predicted"/>
<dbReference type="Proteomes" id="UP000790377">
    <property type="component" value="Unassembled WGS sequence"/>
</dbReference>